<dbReference type="AlphaFoldDB" id="A0AAU8BGT3"/>
<dbReference type="EMBL" id="CP115920">
    <property type="protein sequence ID" value="XCD15547.1"/>
    <property type="molecule type" value="Genomic_DNA"/>
</dbReference>
<protein>
    <submittedName>
        <fullName evidence="2">DUF1127 domain-containing protein</fullName>
    </submittedName>
</protein>
<proteinExistence type="predicted"/>
<gene>
    <name evidence="2" type="ORF">PG915_13300</name>
</gene>
<reference evidence="2" key="1">
    <citation type="submission" date="2023-01" db="EMBL/GenBank/DDBJ databases">
        <title>Vibrio sp. CB1-14 genome sequencing.</title>
        <authorList>
            <person name="Otstavnykh N."/>
            <person name="Isaeva M."/>
            <person name="Meleshko D."/>
        </authorList>
    </citation>
    <scope>NUCLEOTIDE SEQUENCE</scope>
    <source>
        <strain evidence="2">CB1-14</strain>
    </source>
</reference>
<feature type="domain" description="YjiS-like" evidence="1">
    <location>
        <begin position="27"/>
        <end position="59"/>
    </location>
</feature>
<sequence length="69" mass="8277">MDRTITKLECTELENDGFQLRKNILTVLSVWYRNYRTRKALAEMSDRLLDDVGISPYEAKQESHRPFWK</sequence>
<accession>A0AAU8BGT3</accession>
<evidence type="ECO:0000259" key="1">
    <source>
        <dbReference type="Pfam" id="PF06568"/>
    </source>
</evidence>
<dbReference type="RefSeq" id="WP_353496947.1">
    <property type="nucleotide sequence ID" value="NZ_CP115920.1"/>
</dbReference>
<dbReference type="KEGG" id="vck:PG915_13300"/>
<dbReference type="Pfam" id="PF06568">
    <property type="entry name" value="YjiS-like"/>
    <property type="match status" value="1"/>
</dbReference>
<dbReference type="InterPro" id="IPR009506">
    <property type="entry name" value="YjiS-like"/>
</dbReference>
<name>A0AAU8BGT3_9VIBR</name>
<evidence type="ECO:0000313" key="2">
    <source>
        <dbReference type="EMBL" id="XCD15547.1"/>
    </source>
</evidence>
<organism evidence="2">
    <name type="scientific">Vibrio chaetopteri</name>
    <dbReference type="NCBI Taxonomy" id="3016528"/>
    <lineage>
        <taxon>Bacteria</taxon>
        <taxon>Pseudomonadati</taxon>
        <taxon>Pseudomonadota</taxon>
        <taxon>Gammaproteobacteria</taxon>
        <taxon>Vibrionales</taxon>
        <taxon>Vibrionaceae</taxon>
        <taxon>Vibrio</taxon>
    </lineage>
</organism>